<feature type="transmembrane region" description="Helical" evidence="1">
    <location>
        <begin position="31"/>
        <end position="56"/>
    </location>
</feature>
<proteinExistence type="predicted"/>
<keyword evidence="1" id="KW-0472">Membrane</keyword>
<feature type="transmembrane region" description="Helical" evidence="1">
    <location>
        <begin position="62"/>
        <end position="80"/>
    </location>
</feature>
<accession>A0ABR2K5W4</accession>
<feature type="transmembrane region" description="Helical" evidence="1">
    <location>
        <begin position="344"/>
        <end position="367"/>
    </location>
</feature>
<keyword evidence="1" id="KW-0812">Transmembrane</keyword>
<feature type="transmembrane region" description="Helical" evidence="1">
    <location>
        <begin position="487"/>
        <end position="505"/>
    </location>
</feature>
<keyword evidence="1" id="KW-1133">Transmembrane helix</keyword>
<protein>
    <submittedName>
        <fullName evidence="2">Uncharacterized protein</fullName>
    </submittedName>
</protein>
<evidence type="ECO:0000313" key="2">
    <source>
        <dbReference type="EMBL" id="KAK8886258.1"/>
    </source>
</evidence>
<feature type="transmembrane region" description="Helical" evidence="1">
    <location>
        <begin position="303"/>
        <end position="332"/>
    </location>
</feature>
<feature type="transmembrane region" description="Helical" evidence="1">
    <location>
        <begin position="189"/>
        <end position="211"/>
    </location>
</feature>
<dbReference type="Proteomes" id="UP001470230">
    <property type="component" value="Unassembled WGS sequence"/>
</dbReference>
<evidence type="ECO:0000256" key="1">
    <source>
        <dbReference type="SAM" id="Phobius"/>
    </source>
</evidence>
<feature type="transmembrane region" description="Helical" evidence="1">
    <location>
        <begin position="428"/>
        <end position="445"/>
    </location>
</feature>
<sequence length="631" mass="72706">MYFDSIFLVLSAAFFGYEIFSRLLGTFFDVFTIFGIGSSFGIILSSWIFFISSLYIPLTQSHGITHALILFSTGIVLRLSRKKENKSKSFGSPIIFALSVFVPFIVLALFIQYSLLYNENITRGACYGDIPFHLSLISSFTYGCNKKRNSLFDILTPFYANEQLAYTFIPDFYSAVLVSCFNSTFHFSLILPSFFYAYSILIILSQIVLVFTRHDEFACLFAPWLFLLTGGLGFTEYNKYKDTYYIDFVHNWGNGRTEGWFQTIIHILLPQRCSLFSMPIAYSIILILMVAGKSESINPQPFIAIGLLVASLPQVQMHSVIAVAQWGVFYVIRSFPYRSIKKSFKPFFVNYSILAVTALIIGVPQILPFLSRMKTSNFMQIKPLWKDDSGRNYNFFSFWIYALGVFFVLAIFGRIIFFKFLSSQQKEFYDPSLFIFIVANFIWYQPWNLDNTKVFNAGWIPLAVALISFILIFIWRRIKYVGPIISLTLFVFANLSGFIAISLAAKRPYPVWYNDSIQFSKWIIAASDPKSVWVTDTTHTNPVVALAGRQTLLGYLGWISSHGLDDRQRNLIIRKLSDDPENTYFVDQLNVSYVFVNNRNKEFKFNPSDNSKNWRIIYRSAGYSIFMRTRN</sequence>
<feature type="transmembrane region" description="Helical" evidence="1">
    <location>
        <begin position="398"/>
        <end position="421"/>
    </location>
</feature>
<feature type="transmembrane region" description="Helical" evidence="1">
    <location>
        <begin position="6"/>
        <end position="24"/>
    </location>
</feature>
<gene>
    <name evidence="2" type="ORF">M9Y10_041718</name>
</gene>
<feature type="transmembrane region" description="Helical" evidence="1">
    <location>
        <begin position="273"/>
        <end position="291"/>
    </location>
</feature>
<name>A0ABR2K5W4_9EUKA</name>
<evidence type="ECO:0000313" key="3">
    <source>
        <dbReference type="Proteomes" id="UP001470230"/>
    </source>
</evidence>
<feature type="transmembrane region" description="Helical" evidence="1">
    <location>
        <begin position="457"/>
        <end position="475"/>
    </location>
</feature>
<dbReference type="EMBL" id="JAPFFF010000007">
    <property type="protein sequence ID" value="KAK8886258.1"/>
    <property type="molecule type" value="Genomic_DNA"/>
</dbReference>
<reference evidence="2 3" key="1">
    <citation type="submission" date="2024-04" db="EMBL/GenBank/DDBJ databases">
        <title>Tritrichomonas musculus Genome.</title>
        <authorList>
            <person name="Alves-Ferreira E."/>
            <person name="Grigg M."/>
            <person name="Lorenzi H."/>
            <person name="Galac M."/>
        </authorList>
    </citation>
    <scope>NUCLEOTIDE SEQUENCE [LARGE SCALE GENOMIC DNA]</scope>
    <source>
        <strain evidence="2 3">EAF2021</strain>
    </source>
</reference>
<feature type="transmembrane region" description="Helical" evidence="1">
    <location>
        <begin position="92"/>
        <end position="113"/>
    </location>
</feature>
<keyword evidence="3" id="KW-1185">Reference proteome</keyword>
<organism evidence="2 3">
    <name type="scientific">Tritrichomonas musculus</name>
    <dbReference type="NCBI Taxonomy" id="1915356"/>
    <lineage>
        <taxon>Eukaryota</taxon>
        <taxon>Metamonada</taxon>
        <taxon>Parabasalia</taxon>
        <taxon>Tritrichomonadida</taxon>
        <taxon>Tritrichomonadidae</taxon>
        <taxon>Tritrichomonas</taxon>
    </lineage>
</organism>
<comment type="caution">
    <text evidence="2">The sequence shown here is derived from an EMBL/GenBank/DDBJ whole genome shotgun (WGS) entry which is preliminary data.</text>
</comment>
<feature type="transmembrane region" description="Helical" evidence="1">
    <location>
        <begin position="217"/>
        <end position="235"/>
    </location>
</feature>